<reference evidence="1 2" key="1">
    <citation type="submission" date="2017-06" db="EMBL/GenBank/DDBJ databases">
        <title>Cultured bacterium strain Saccharothrix yanglingensis Hhs.015.</title>
        <authorList>
            <person name="Xia Y."/>
        </authorList>
    </citation>
    <scope>NUCLEOTIDE SEQUENCE [LARGE SCALE GENOMIC DNA]</scope>
    <source>
        <strain evidence="1 2">Hhs.015</strain>
    </source>
</reference>
<name>A0ABU0X352_9PSEU</name>
<evidence type="ECO:0000313" key="1">
    <source>
        <dbReference type="EMBL" id="MDQ2586571.1"/>
    </source>
</evidence>
<proteinExistence type="predicted"/>
<protein>
    <submittedName>
        <fullName evidence="1">Uncharacterized protein</fullName>
    </submittedName>
</protein>
<evidence type="ECO:0000313" key="2">
    <source>
        <dbReference type="Proteomes" id="UP001225605"/>
    </source>
</evidence>
<comment type="caution">
    <text evidence="1">The sequence shown here is derived from an EMBL/GenBank/DDBJ whole genome shotgun (WGS) entry which is preliminary data.</text>
</comment>
<accession>A0ABU0X352</accession>
<organism evidence="1 2">
    <name type="scientific">Saccharothrix yanglingensis</name>
    <dbReference type="NCBI Taxonomy" id="659496"/>
    <lineage>
        <taxon>Bacteria</taxon>
        <taxon>Bacillati</taxon>
        <taxon>Actinomycetota</taxon>
        <taxon>Actinomycetes</taxon>
        <taxon>Pseudonocardiales</taxon>
        <taxon>Pseudonocardiaceae</taxon>
        <taxon>Saccharothrix</taxon>
    </lineage>
</organism>
<gene>
    <name evidence="1" type="ORF">CKY47_21750</name>
</gene>
<keyword evidence="2" id="KW-1185">Reference proteome</keyword>
<dbReference type="RefSeq" id="WP_306747834.1">
    <property type="nucleotide sequence ID" value="NZ_NSDM01000009.1"/>
</dbReference>
<dbReference type="Proteomes" id="UP001225605">
    <property type="component" value="Unassembled WGS sequence"/>
</dbReference>
<dbReference type="EMBL" id="NSDM01000009">
    <property type="protein sequence ID" value="MDQ2586571.1"/>
    <property type="molecule type" value="Genomic_DNA"/>
</dbReference>
<sequence length="65" mass="6942">MNVHDRLDPVAGVDPLPADDFRRQGVKAVVDVGASNRGAWRHGADKYLAGTGLRDALAGMPDGEW</sequence>